<evidence type="ECO:0008006" key="3">
    <source>
        <dbReference type="Google" id="ProtNLM"/>
    </source>
</evidence>
<sequence length="72" mass="7873">MLAYSQTCKLKQTIHAHVRYLYSTGSGMQTPQIATVDCAFSLSLFSPSFQSSWPPSQPSSVPLPPFLTSFSS</sequence>
<evidence type="ECO:0000313" key="1">
    <source>
        <dbReference type="EMBL" id="KAF5839226.1"/>
    </source>
</evidence>
<dbReference type="EMBL" id="MU069550">
    <property type="protein sequence ID" value="KAF5839226.1"/>
    <property type="molecule type" value="Genomic_DNA"/>
</dbReference>
<comment type="caution">
    <text evidence="1">The sequence shown here is derived from an EMBL/GenBank/DDBJ whole genome shotgun (WGS) entry which is preliminary data.</text>
</comment>
<organism evidence="1 2">
    <name type="scientific">Dunaliella salina</name>
    <name type="common">Green alga</name>
    <name type="synonym">Protococcus salinus</name>
    <dbReference type="NCBI Taxonomy" id="3046"/>
    <lineage>
        <taxon>Eukaryota</taxon>
        <taxon>Viridiplantae</taxon>
        <taxon>Chlorophyta</taxon>
        <taxon>core chlorophytes</taxon>
        <taxon>Chlorophyceae</taxon>
        <taxon>CS clade</taxon>
        <taxon>Chlamydomonadales</taxon>
        <taxon>Dunaliellaceae</taxon>
        <taxon>Dunaliella</taxon>
    </lineage>
</organism>
<keyword evidence="2" id="KW-1185">Reference proteome</keyword>
<evidence type="ECO:0000313" key="2">
    <source>
        <dbReference type="Proteomes" id="UP000815325"/>
    </source>
</evidence>
<name>A0ABQ7GX91_DUNSA</name>
<protein>
    <recommendedName>
        <fullName evidence="3">Encoded protein</fullName>
    </recommendedName>
</protein>
<dbReference type="Proteomes" id="UP000815325">
    <property type="component" value="Unassembled WGS sequence"/>
</dbReference>
<gene>
    <name evidence="1" type="ORF">DUNSADRAFT_1258</name>
</gene>
<proteinExistence type="predicted"/>
<reference evidence="1" key="1">
    <citation type="submission" date="2017-08" db="EMBL/GenBank/DDBJ databases">
        <authorList>
            <person name="Polle J.E."/>
            <person name="Barry K."/>
            <person name="Cushman J."/>
            <person name="Schmutz J."/>
            <person name="Tran D."/>
            <person name="Hathwaick L.T."/>
            <person name="Yim W.C."/>
            <person name="Jenkins J."/>
            <person name="Mckie-Krisberg Z.M."/>
            <person name="Prochnik S."/>
            <person name="Lindquist E."/>
            <person name="Dockter R.B."/>
            <person name="Adam C."/>
            <person name="Molina H."/>
            <person name="Bunkerborg J."/>
            <person name="Jin E."/>
            <person name="Buchheim M."/>
            <person name="Magnuson J."/>
        </authorList>
    </citation>
    <scope>NUCLEOTIDE SEQUENCE</scope>
    <source>
        <strain evidence="1">CCAP 19/18</strain>
    </source>
</reference>
<accession>A0ABQ7GX91</accession>